<keyword evidence="2" id="KW-1133">Transmembrane helix</keyword>
<accession>A0AAP0IRJ1</accession>
<dbReference type="Pfam" id="PF06127">
    <property type="entry name" value="Mpo1-like"/>
    <property type="match status" value="2"/>
</dbReference>
<dbReference type="InterPro" id="IPR009305">
    <property type="entry name" value="Mpo1-like"/>
</dbReference>
<name>A0AAP0IRJ1_9MAGN</name>
<feature type="region of interest" description="Disordered" evidence="1">
    <location>
        <begin position="587"/>
        <end position="606"/>
    </location>
</feature>
<keyword evidence="4" id="KW-1185">Reference proteome</keyword>
<proteinExistence type="predicted"/>
<comment type="caution">
    <text evidence="3">The sequence shown here is derived from an EMBL/GenBank/DDBJ whole genome shotgun (WGS) entry which is preliminary data.</text>
</comment>
<evidence type="ECO:0000256" key="2">
    <source>
        <dbReference type="SAM" id="Phobius"/>
    </source>
</evidence>
<evidence type="ECO:0000313" key="3">
    <source>
        <dbReference type="EMBL" id="KAK9120418.1"/>
    </source>
</evidence>
<organism evidence="3 4">
    <name type="scientific">Stephania yunnanensis</name>
    <dbReference type="NCBI Taxonomy" id="152371"/>
    <lineage>
        <taxon>Eukaryota</taxon>
        <taxon>Viridiplantae</taxon>
        <taxon>Streptophyta</taxon>
        <taxon>Embryophyta</taxon>
        <taxon>Tracheophyta</taxon>
        <taxon>Spermatophyta</taxon>
        <taxon>Magnoliopsida</taxon>
        <taxon>Ranunculales</taxon>
        <taxon>Menispermaceae</taxon>
        <taxon>Menispermoideae</taxon>
        <taxon>Cissampelideae</taxon>
        <taxon>Stephania</taxon>
    </lineage>
</organism>
<keyword evidence="2" id="KW-0472">Membrane</keyword>
<dbReference type="PANTHER" id="PTHR34205:SF2">
    <property type="entry name" value="DUF962 DOMAIN-CONTAINING PROTEIN"/>
    <property type="match status" value="1"/>
</dbReference>
<dbReference type="Proteomes" id="UP001420932">
    <property type="component" value="Unassembled WGS sequence"/>
</dbReference>
<reference evidence="3 4" key="1">
    <citation type="submission" date="2024-01" db="EMBL/GenBank/DDBJ databases">
        <title>Genome assemblies of Stephania.</title>
        <authorList>
            <person name="Yang L."/>
        </authorList>
    </citation>
    <scope>NUCLEOTIDE SEQUENCE [LARGE SCALE GENOMIC DNA]</scope>
    <source>
        <strain evidence="3">YNDBR</strain>
        <tissue evidence="3">Leaf</tissue>
    </source>
</reference>
<dbReference type="EMBL" id="JBBNAF010000008">
    <property type="protein sequence ID" value="KAK9120418.1"/>
    <property type="molecule type" value="Genomic_DNA"/>
</dbReference>
<evidence type="ECO:0000313" key="4">
    <source>
        <dbReference type="Proteomes" id="UP001420932"/>
    </source>
</evidence>
<feature type="transmembrane region" description="Helical" evidence="2">
    <location>
        <begin position="201"/>
        <end position="234"/>
    </location>
</feature>
<sequence>MWFWWDEGGVLKYEMESGVEVLGGGGERRNDAALAINSNDAIPKSDVNREYFTEEHDRKCSISNLNRQPILEIKKTDLAYNARIAMERLIKRAKKSDLDRNRRTNPRGDDDLMSKIESFLLRSEEAGLYGWRGRAKVLEKRTQKAELNTVGSGECSNCDGAIDKESRRKLTLISNPTNFRSLDELWAFYMSQHSKPSTRRWHFAGTLTALLILISFIIFAWWVVFFVPIFGYGLAWYNHFFVEGNVPTTFGHPIWSLMCDFKMFGLMLIGRMDGEIKRLGKRPVLQTPFNVQELSVHAFSLSRKYEEDQDSRAASTCFVSLRTFCFVANTKDEVLLANSFIKATNIERLDALVFRGTRDGISPALFRSFKATGSFTLQIISRNYLELEQATHTRDQEDRLGIRFVAYRSRQTSVFLNLASLPLISMHNTRIKVTRKARVNQCILCHEFRELGRVWAFYMSQHSKPSTRRWHFAGTLIARSSSSLPSSSLDGSSSSFPFSGTDRLLWYNHFFVEGNVPRRFGTRFGPSCAISRCSGSCLAGWTGRSRGLGRGRLASLCDAFDLRRDYRPCEEYESKPYAVLEAPAEAVDEVEDLSEENRKNVRENTT</sequence>
<evidence type="ECO:0000256" key="1">
    <source>
        <dbReference type="SAM" id="MobiDB-lite"/>
    </source>
</evidence>
<gene>
    <name evidence="3" type="ORF">Syun_018035</name>
</gene>
<keyword evidence="2" id="KW-0812">Transmembrane</keyword>
<dbReference type="AlphaFoldDB" id="A0AAP0IRJ1"/>
<dbReference type="PANTHER" id="PTHR34205">
    <property type="entry name" value="TRANSMEMBRANE PROTEIN"/>
    <property type="match status" value="1"/>
</dbReference>
<protein>
    <submittedName>
        <fullName evidence="3">Uncharacterized protein</fullName>
    </submittedName>
</protein>
<feature type="compositionally biased region" description="Basic and acidic residues" evidence="1">
    <location>
        <begin position="595"/>
        <end position="606"/>
    </location>
</feature>